<accession>I3W0D8</accession>
<dbReference type="AlphaFoldDB" id="I3W0D8"/>
<sequence length="41" mass="4894">MEKASDTIIVNYIGEIRSRYLHEQSWHQSACNVLWPFIELD</sequence>
<evidence type="ECO:0000313" key="1">
    <source>
        <dbReference type="EMBL" id="AFK89065.1"/>
    </source>
</evidence>
<dbReference type="EMBL" id="JQ418525">
    <property type="protein sequence ID" value="AFK89065.1"/>
    <property type="molecule type" value="Genomic_DNA"/>
</dbReference>
<keyword evidence="1" id="KW-0614">Plasmid</keyword>
<reference evidence="1" key="1">
    <citation type="submission" date="2012-01" db="EMBL/GenBank/DDBJ databases">
        <authorList>
            <person name="Summers A.O."/>
            <person name="Wireman J."/>
        </authorList>
    </citation>
    <scope>NUCLEOTIDE SEQUENCE</scope>
    <source>
        <strain evidence="1">B76</strain>
        <plasmid evidence="1">pB76-81</plasmid>
    </source>
</reference>
<organism evidence="1">
    <name type="scientific">Pseudomonas syringae</name>
    <dbReference type="NCBI Taxonomy" id="317"/>
    <lineage>
        <taxon>Bacteria</taxon>
        <taxon>Pseudomonadati</taxon>
        <taxon>Pseudomonadota</taxon>
        <taxon>Gammaproteobacteria</taxon>
        <taxon>Pseudomonadales</taxon>
        <taxon>Pseudomonadaceae</taxon>
        <taxon>Pseudomonas</taxon>
    </lineage>
</organism>
<proteinExistence type="predicted"/>
<name>I3W0D8_PSESX</name>
<geneLocation type="plasmid" evidence="1">
    <name>pB76-81</name>
</geneLocation>
<protein>
    <submittedName>
        <fullName evidence="1">Uncharacterized protein</fullName>
    </submittedName>
</protein>